<accession>A0A6V8LSC3</accession>
<organism evidence="11 12">
    <name type="scientific">Fundidesulfovibrio magnetotacticus</name>
    <dbReference type="NCBI Taxonomy" id="2730080"/>
    <lineage>
        <taxon>Bacteria</taxon>
        <taxon>Pseudomonadati</taxon>
        <taxon>Thermodesulfobacteriota</taxon>
        <taxon>Desulfovibrionia</taxon>
        <taxon>Desulfovibrionales</taxon>
        <taxon>Desulfovibrionaceae</taxon>
        <taxon>Fundidesulfovibrio</taxon>
    </lineage>
</organism>
<comment type="similarity">
    <text evidence="8">Belongs to the DnaA family.</text>
</comment>
<name>A0A6V8LSC3_9BACT</name>
<dbReference type="CDD" id="cd00009">
    <property type="entry name" value="AAA"/>
    <property type="match status" value="1"/>
</dbReference>
<dbReference type="GO" id="GO:0005524">
    <property type="term" value="F:ATP binding"/>
    <property type="evidence" value="ECO:0007669"/>
    <property type="project" value="UniProtKB-KW"/>
</dbReference>
<protein>
    <recommendedName>
        <fullName evidence="7">Chromosomal replication initiator protein DnaA</fullName>
    </recommendedName>
</protein>
<dbReference type="InterPro" id="IPR003593">
    <property type="entry name" value="AAA+_ATPase"/>
</dbReference>
<proteinExistence type="inferred from homology"/>
<dbReference type="InterPro" id="IPR013159">
    <property type="entry name" value="DnaA_C"/>
</dbReference>
<feature type="domain" description="Chromosomal replication initiator DnaA C-terminal" evidence="10">
    <location>
        <begin position="341"/>
        <end position="410"/>
    </location>
</feature>
<keyword evidence="4 7" id="KW-0067">ATP-binding</keyword>
<comment type="caution">
    <text evidence="11">The sequence shown here is derived from an EMBL/GenBank/DDBJ whole genome shotgun (WGS) entry which is preliminary data.</text>
</comment>
<evidence type="ECO:0000256" key="4">
    <source>
        <dbReference type="ARBA" id="ARBA00022840"/>
    </source>
</evidence>
<keyword evidence="6 7" id="KW-0238">DNA-binding</keyword>
<keyword evidence="12" id="KW-1185">Reference proteome</keyword>
<dbReference type="Proteomes" id="UP000494245">
    <property type="component" value="Unassembled WGS sequence"/>
</dbReference>
<evidence type="ECO:0000259" key="10">
    <source>
        <dbReference type="SMART" id="SM00760"/>
    </source>
</evidence>
<sequence length="436" mass="49366">MLKKQLRAHLAQFVPEQDLARWYDPLELTPLPDSLDIVVEFPHAYFAQWFVAHARDEFEKHAALYFGPGHVLRYRTPHGGQGSAQGAVPEFVASSIDFPFGHEHTFEQFLTNQKNVFPLTTARDLAKSREVRFNPLVVQGEPGTGKTHLLRCMANELSKHLDRNTLFLGTLDELDALAAQTAQTGPGPLRRYFAGLSAVLLDDLHRLDEFPHLTTHLLSMFNALHAGQRLMVFSTLTPLASCEAVPETLRARLLSGIMVQLSKPDLDVRLRFVTSHCQRKKIPLNKAQMLTLAQRHLDFRTLHGLLNKFQAFRELLKKDISEDIFENILGRGQDERTARTTPQIILEQVAKRFRVDVKALTGPRRTKEISQARQVAMLLCREELGLSYPALGRLFGGKDHSTVLYAVNKIKEIQKDDKVMKELVTELREACRQGGS</sequence>
<evidence type="ECO:0000259" key="9">
    <source>
        <dbReference type="SMART" id="SM00382"/>
    </source>
</evidence>
<reference evidence="11 12" key="2">
    <citation type="submission" date="2020-05" db="EMBL/GenBank/DDBJ databases">
        <title>Draft genome sequence of Desulfovibrio sp. strainFSS-1.</title>
        <authorList>
            <person name="Shimoshige H."/>
            <person name="Kobayashi H."/>
            <person name="Maekawa T."/>
        </authorList>
    </citation>
    <scope>NUCLEOTIDE SEQUENCE [LARGE SCALE GENOMIC DNA]</scope>
    <source>
        <strain evidence="11 12">SIID29052-01</strain>
    </source>
</reference>
<dbReference type="GO" id="GO:0006275">
    <property type="term" value="P:regulation of DNA replication"/>
    <property type="evidence" value="ECO:0007669"/>
    <property type="project" value="InterPro"/>
</dbReference>
<evidence type="ECO:0000256" key="2">
    <source>
        <dbReference type="ARBA" id="ARBA00022705"/>
    </source>
</evidence>
<dbReference type="Gene3D" id="1.10.1750.10">
    <property type="match status" value="1"/>
</dbReference>
<dbReference type="InterPro" id="IPR020591">
    <property type="entry name" value="Chromosome_initiator_DnaA-like"/>
</dbReference>
<keyword evidence="1" id="KW-0963">Cytoplasm</keyword>
<evidence type="ECO:0000256" key="3">
    <source>
        <dbReference type="ARBA" id="ARBA00022741"/>
    </source>
</evidence>
<dbReference type="PROSITE" id="PS01008">
    <property type="entry name" value="DNAA"/>
    <property type="match status" value="1"/>
</dbReference>
<comment type="function">
    <text evidence="7">Plays an essential role in the initiation and regulation of chromosomal replication. ATP-DnaA binds to the origin of replication (oriC) to initiate formation of the DNA replication initiation complex once per cell cycle. Binds the DnaA box (a 9 base pair repeat at the origin) and separates the double-stranded (ds)DNA. Forms a right-handed helical filament on oriC DNA; dsDNA binds to the exterior of the filament while single-stranded (ss)DNA is stabiized in the filament's interior. The ATP-DnaA-oriC complex binds and stabilizes one strand of the AT-rich DNA unwinding element (DUE), permitting loading of DNA polymerase. After initiation quickly degrades to an ADP-DnaA complex that is not apt for DNA replication. Binds acidic phospholipids.</text>
</comment>
<dbReference type="PANTHER" id="PTHR30050">
    <property type="entry name" value="CHROMOSOMAL REPLICATION INITIATOR PROTEIN DNAA"/>
    <property type="match status" value="1"/>
</dbReference>
<evidence type="ECO:0000256" key="5">
    <source>
        <dbReference type="ARBA" id="ARBA00023121"/>
    </source>
</evidence>
<dbReference type="GO" id="GO:0008289">
    <property type="term" value="F:lipid binding"/>
    <property type="evidence" value="ECO:0007669"/>
    <property type="project" value="UniProtKB-KW"/>
</dbReference>
<evidence type="ECO:0000256" key="7">
    <source>
        <dbReference type="RuleBase" id="RU000577"/>
    </source>
</evidence>
<dbReference type="CDD" id="cd06571">
    <property type="entry name" value="Bac_DnaA_C"/>
    <property type="match status" value="1"/>
</dbReference>
<dbReference type="EMBL" id="BLTE01000016">
    <property type="protein sequence ID" value="GFK95372.1"/>
    <property type="molecule type" value="Genomic_DNA"/>
</dbReference>
<dbReference type="Pfam" id="PF08299">
    <property type="entry name" value="Bac_DnaA_C"/>
    <property type="match status" value="1"/>
</dbReference>
<dbReference type="AlphaFoldDB" id="A0A6V8LSC3"/>
<feature type="domain" description="AAA+ ATPase" evidence="9">
    <location>
        <begin position="132"/>
        <end position="265"/>
    </location>
</feature>
<dbReference type="SUPFAM" id="SSF52540">
    <property type="entry name" value="P-loop containing nucleoside triphosphate hydrolases"/>
    <property type="match status" value="1"/>
</dbReference>
<reference evidence="11 12" key="1">
    <citation type="submission" date="2020-04" db="EMBL/GenBank/DDBJ databases">
        <authorList>
            <consortium name="Desulfovibrio sp. FSS-1 genome sequencing consortium"/>
            <person name="Shimoshige H."/>
            <person name="Kobayashi H."/>
            <person name="Maekawa T."/>
        </authorList>
    </citation>
    <scope>NUCLEOTIDE SEQUENCE [LARGE SCALE GENOMIC DNA]</scope>
    <source>
        <strain evidence="11 12">SIID29052-01</strain>
    </source>
</reference>
<dbReference type="PANTHER" id="PTHR30050:SF2">
    <property type="entry name" value="CHROMOSOMAL REPLICATION INITIATOR PROTEIN DNAA"/>
    <property type="match status" value="1"/>
</dbReference>
<dbReference type="InterPro" id="IPR018312">
    <property type="entry name" value="Chromosome_initiator_DnaA_CS"/>
</dbReference>
<dbReference type="GO" id="GO:0003688">
    <property type="term" value="F:DNA replication origin binding"/>
    <property type="evidence" value="ECO:0007669"/>
    <property type="project" value="InterPro"/>
</dbReference>
<evidence type="ECO:0000256" key="1">
    <source>
        <dbReference type="ARBA" id="ARBA00022490"/>
    </source>
</evidence>
<dbReference type="SUPFAM" id="SSF48295">
    <property type="entry name" value="TrpR-like"/>
    <property type="match status" value="1"/>
</dbReference>
<keyword evidence="5" id="KW-0446">Lipid-binding</keyword>
<dbReference type="GO" id="GO:0005886">
    <property type="term" value="C:plasma membrane"/>
    <property type="evidence" value="ECO:0007669"/>
    <property type="project" value="TreeGrafter"/>
</dbReference>
<dbReference type="Pfam" id="PF00308">
    <property type="entry name" value="Bac_DnaA"/>
    <property type="match status" value="1"/>
</dbReference>
<dbReference type="Gene3D" id="3.40.50.300">
    <property type="entry name" value="P-loop containing nucleotide triphosphate hydrolases"/>
    <property type="match status" value="1"/>
</dbReference>
<keyword evidence="3 7" id="KW-0547">Nucleotide-binding</keyword>
<dbReference type="InterPro" id="IPR010921">
    <property type="entry name" value="Trp_repressor/repl_initiator"/>
</dbReference>
<evidence type="ECO:0000313" key="12">
    <source>
        <dbReference type="Proteomes" id="UP000494245"/>
    </source>
</evidence>
<gene>
    <name evidence="11" type="primary">dnaA_2</name>
    <name evidence="11" type="ORF">NNJEOMEG_03234</name>
</gene>
<keyword evidence="2 7" id="KW-0235">DNA replication</keyword>
<dbReference type="PRINTS" id="PR00051">
    <property type="entry name" value="DNAA"/>
</dbReference>
<dbReference type="InterPro" id="IPR027417">
    <property type="entry name" value="P-loop_NTPase"/>
</dbReference>
<dbReference type="RefSeq" id="WP_173086321.1">
    <property type="nucleotide sequence ID" value="NZ_BLTE01000016.1"/>
</dbReference>
<dbReference type="SMART" id="SM00382">
    <property type="entry name" value="AAA"/>
    <property type="match status" value="1"/>
</dbReference>
<evidence type="ECO:0000313" key="11">
    <source>
        <dbReference type="EMBL" id="GFK95372.1"/>
    </source>
</evidence>
<dbReference type="GO" id="GO:0006270">
    <property type="term" value="P:DNA replication initiation"/>
    <property type="evidence" value="ECO:0007669"/>
    <property type="project" value="InterPro"/>
</dbReference>
<evidence type="ECO:0000256" key="8">
    <source>
        <dbReference type="RuleBase" id="RU004227"/>
    </source>
</evidence>
<dbReference type="SMART" id="SM00760">
    <property type="entry name" value="Bac_DnaA_C"/>
    <property type="match status" value="1"/>
</dbReference>
<evidence type="ECO:0000256" key="6">
    <source>
        <dbReference type="ARBA" id="ARBA00023125"/>
    </source>
</evidence>
<dbReference type="InterPro" id="IPR013317">
    <property type="entry name" value="DnaA_dom"/>
</dbReference>